<protein>
    <submittedName>
        <fullName evidence="2">Uncharacterized protein</fullName>
    </submittedName>
</protein>
<keyword evidence="1" id="KW-0812">Transmembrane</keyword>
<reference evidence="2 3" key="1">
    <citation type="submission" date="2016-05" db="EMBL/GenBank/DDBJ databases">
        <title>A degradative enzymes factory behind the ericoid mycorrhizal symbiosis.</title>
        <authorList>
            <consortium name="DOE Joint Genome Institute"/>
            <person name="Martino E."/>
            <person name="Morin E."/>
            <person name="Grelet G."/>
            <person name="Kuo A."/>
            <person name="Kohler A."/>
            <person name="Daghino S."/>
            <person name="Barry K."/>
            <person name="Choi C."/>
            <person name="Cichocki N."/>
            <person name="Clum A."/>
            <person name="Copeland A."/>
            <person name="Hainaut M."/>
            <person name="Haridas S."/>
            <person name="Labutti K."/>
            <person name="Lindquist E."/>
            <person name="Lipzen A."/>
            <person name="Khouja H.-R."/>
            <person name="Murat C."/>
            <person name="Ohm R."/>
            <person name="Olson A."/>
            <person name="Spatafora J."/>
            <person name="Veneault-Fourrey C."/>
            <person name="Henrissat B."/>
            <person name="Grigoriev I."/>
            <person name="Martin F."/>
            <person name="Perotto S."/>
        </authorList>
    </citation>
    <scope>NUCLEOTIDE SEQUENCE [LARGE SCALE GENOMIC DNA]</scope>
    <source>
        <strain evidence="2 3">UAMH 7357</strain>
    </source>
</reference>
<dbReference type="AlphaFoldDB" id="A0A2J6PW78"/>
<evidence type="ECO:0000313" key="3">
    <source>
        <dbReference type="Proteomes" id="UP000235672"/>
    </source>
</evidence>
<evidence type="ECO:0000256" key="1">
    <source>
        <dbReference type="SAM" id="Phobius"/>
    </source>
</evidence>
<dbReference type="OrthoDB" id="2013972at2759"/>
<keyword evidence="3" id="KW-1185">Reference proteome</keyword>
<keyword evidence="1" id="KW-1133">Transmembrane helix</keyword>
<accession>A0A2J6PW78</accession>
<dbReference type="EMBL" id="KZ613495">
    <property type="protein sequence ID" value="PMD18302.1"/>
    <property type="molecule type" value="Genomic_DNA"/>
</dbReference>
<feature type="transmembrane region" description="Helical" evidence="1">
    <location>
        <begin position="27"/>
        <end position="54"/>
    </location>
</feature>
<keyword evidence="1" id="KW-0472">Membrane</keyword>
<sequence>MQVDIVPFNASWRDQSTQRTSNDAGAVIYRALTFLAVYYLLSFFVLDVDAWVVYMWSVLRRMEEGWIESDQENWEEAVRIF</sequence>
<dbReference type="Proteomes" id="UP000235672">
    <property type="component" value="Unassembled WGS sequence"/>
</dbReference>
<evidence type="ECO:0000313" key="2">
    <source>
        <dbReference type="EMBL" id="PMD18302.1"/>
    </source>
</evidence>
<name>A0A2J6PW78_9HELO</name>
<gene>
    <name evidence="2" type="ORF">NA56DRAFT_706907</name>
</gene>
<organism evidence="2 3">
    <name type="scientific">Hyaloscypha hepaticicola</name>
    <dbReference type="NCBI Taxonomy" id="2082293"/>
    <lineage>
        <taxon>Eukaryota</taxon>
        <taxon>Fungi</taxon>
        <taxon>Dikarya</taxon>
        <taxon>Ascomycota</taxon>
        <taxon>Pezizomycotina</taxon>
        <taxon>Leotiomycetes</taxon>
        <taxon>Helotiales</taxon>
        <taxon>Hyaloscyphaceae</taxon>
        <taxon>Hyaloscypha</taxon>
    </lineage>
</organism>
<proteinExistence type="predicted"/>